<dbReference type="FunFam" id="1.25.40.10:FF:000366">
    <property type="entry name" value="Pentatricopeptide (PPR) repeat-containing protein"/>
    <property type="match status" value="1"/>
</dbReference>
<feature type="repeat" description="PPR" evidence="2">
    <location>
        <begin position="374"/>
        <end position="408"/>
    </location>
</feature>
<dbReference type="InterPro" id="IPR011990">
    <property type="entry name" value="TPR-like_helical_dom_sf"/>
</dbReference>
<gene>
    <name evidence="3" type="ORF">COCNU_11G011540</name>
</gene>
<accession>A0A8K0N9Y6</accession>
<evidence type="ECO:0000256" key="2">
    <source>
        <dbReference type="PROSITE-ProRule" id="PRU00708"/>
    </source>
</evidence>
<dbReference type="FunFam" id="1.25.40.10:FF:000670">
    <property type="entry name" value="Pentatricopeptide repeat-containing protein"/>
    <property type="match status" value="1"/>
</dbReference>
<dbReference type="GO" id="GO:0003723">
    <property type="term" value="F:RNA binding"/>
    <property type="evidence" value="ECO:0007669"/>
    <property type="project" value="InterPro"/>
</dbReference>
<dbReference type="PANTHER" id="PTHR47926">
    <property type="entry name" value="PENTATRICOPEPTIDE REPEAT-CONTAINING PROTEIN"/>
    <property type="match status" value="1"/>
</dbReference>
<dbReference type="InterPro" id="IPR002885">
    <property type="entry name" value="PPR_rpt"/>
</dbReference>
<dbReference type="InterPro" id="IPR046849">
    <property type="entry name" value="E2_motif"/>
</dbReference>
<dbReference type="FunFam" id="1.25.40.10:FF:000780">
    <property type="entry name" value="Pentatricopeptide repeat-containing protein isoform A"/>
    <property type="match status" value="1"/>
</dbReference>
<dbReference type="Pfam" id="PF20430">
    <property type="entry name" value="Eplus_motif"/>
    <property type="match status" value="1"/>
</dbReference>
<dbReference type="EMBL" id="CM017882">
    <property type="protein sequence ID" value="KAG1364327.1"/>
    <property type="molecule type" value="Genomic_DNA"/>
</dbReference>
<keyword evidence="4" id="KW-1185">Reference proteome</keyword>
<dbReference type="Pfam" id="PF13041">
    <property type="entry name" value="PPR_2"/>
    <property type="match status" value="4"/>
</dbReference>
<dbReference type="Proteomes" id="UP000797356">
    <property type="component" value="Chromosome 11"/>
</dbReference>
<evidence type="ECO:0000256" key="1">
    <source>
        <dbReference type="ARBA" id="ARBA00022737"/>
    </source>
</evidence>
<dbReference type="Pfam" id="PF01535">
    <property type="entry name" value="PPR"/>
    <property type="match status" value="5"/>
</dbReference>
<feature type="repeat" description="PPR" evidence="2">
    <location>
        <begin position="409"/>
        <end position="443"/>
    </location>
</feature>
<dbReference type="FunFam" id="1.25.40.10:FF:000343">
    <property type="entry name" value="Pentatricopeptide repeat-containing protein At3g58590"/>
    <property type="match status" value="1"/>
</dbReference>
<evidence type="ECO:0000313" key="4">
    <source>
        <dbReference type="Proteomes" id="UP000797356"/>
    </source>
</evidence>
<organism evidence="3 4">
    <name type="scientific">Cocos nucifera</name>
    <name type="common">Coconut palm</name>
    <dbReference type="NCBI Taxonomy" id="13894"/>
    <lineage>
        <taxon>Eukaryota</taxon>
        <taxon>Viridiplantae</taxon>
        <taxon>Streptophyta</taxon>
        <taxon>Embryophyta</taxon>
        <taxon>Tracheophyta</taxon>
        <taxon>Spermatophyta</taxon>
        <taxon>Magnoliopsida</taxon>
        <taxon>Liliopsida</taxon>
        <taxon>Arecaceae</taxon>
        <taxon>Arecoideae</taxon>
        <taxon>Cocoseae</taxon>
        <taxon>Attaleinae</taxon>
        <taxon>Cocos</taxon>
    </lineage>
</organism>
<dbReference type="PROSITE" id="PS51375">
    <property type="entry name" value="PPR"/>
    <property type="match status" value="10"/>
</dbReference>
<dbReference type="InterPro" id="IPR046960">
    <property type="entry name" value="PPR_At4g14850-like_plant"/>
</dbReference>
<dbReference type="NCBIfam" id="TIGR00756">
    <property type="entry name" value="PPR"/>
    <property type="match status" value="6"/>
</dbReference>
<dbReference type="GO" id="GO:0009451">
    <property type="term" value="P:RNA modification"/>
    <property type="evidence" value="ECO:0007669"/>
    <property type="project" value="InterPro"/>
</dbReference>
<reference evidence="3" key="2">
    <citation type="submission" date="2019-07" db="EMBL/GenBank/DDBJ databases">
        <authorList>
            <person name="Yang Y."/>
            <person name="Bocs S."/>
            <person name="Baudouin L."/>
        </authorList>
    </citation>
    <scope>NUCLEOTIDE SEQUENCE</scope>
    <source>
        <tissue evidence="3">Spear leaf of Hainan Tall coconut</tissue>
    </source>
</reference>
<feature type="repeat" description="PPR" evidence="2">
    <location>
        <begin position="576"/>
        <end position="610"/>
    </location>
</feature>
<comment type="caution">
    <text evidence="3">The sequence shown here is derived from an EMBL/GenBank/DDBJ whole genome shotgun (WGS) entry which is preliminary data.</text>
</comment>
<feature type="repeat" description="PPR" evidence="2">
    <location>
        <begin position="273"/>
        <end position="307"/>
    </location>
</feature>
<dbReference type="FunFam" id="1.25.40.10:FF:000196">
    <property type="entry name" value="Pentatricopeptide repeat-containing protein At4g14850"/>
    <property type="match status" value="1"/>
</dbReference>
<dbReference type="InterPro" id="IPR046848">
    <property type="entry name" value="E_motif"/>
</dbReference>
<sequence length="896" mass="100331">MITSGFVPTIFVANCLMHMYIRCSNLDYARKVFDRMPEKDTISWNAMVSAYSQNGAMGIAESLFDAMPERDVISWNSLISGYLRNGSSYESIELFLQMRRSAIEPDRATFAIILKSCAASEELELGTQIHGMVLKMGLDFDVVTGSAVVDMYAKCKSLGDSLHFFDEMPERNWVSWSAVIGGCAQNEKFLDGLDLFIEMQRSGAGVSQSVYASVFRSCAGLSLVRVGSQFHGHALKNNFSTDIVVGTAILDMYTKGDCLDDALRVFRWMPTRTLQSWNAIVVGFARSNRTLKAMKLFQLMNRSGVGIDEISLSGVLGACAEVRGYFQGSQIHCLAIKTSLISDICVGNAMLDMYGKCKALTDACDIFEEMDRRDAVSWNAIITALEQNGQFEDTLAHFSQMLCCGMEPDEFTYGSVLKACAGLQSLDHGMKVHDKIIKSGLGLDSFIGSALVDMYCKCGMMEEAQKLHQRIEKQTLVSWNAIISGFSLQKQSEEAQNIFFQMLDIGMKPDNFTYASVLDTCANLAMVGLGKQIHAQIIKQELQRDVFVSSTLVDVYAKCGNMQESLLIFEKMQERDFVSWNAMICGYAYHGLGLEALGMFERMQLENVRPNHATFVAVLRACGHVGLVDEGMHYFQLMTDRYKLEPQLEHYSCMVDIIGRSKGIHEALNLINDMPFEADAVIWRTLLSICKIYRNVEVAEMAANNILLLDPEDSAAYILLSNIYAEVGNWGEVSKMRRIMRQSRLKKEPGCSWIEVKNEMHTFLVGDKAHPRCVELYQRLDELIGEMKWAGYMPNLDSFLEDEEEKRRDQQELLRFGKMHQNVVFHANSSSEPAYDCIGAVCPKHLYIPTGGRGINGYILPFVQQMVGLQKNGGLVHEDSTITVSKRGRTCAASHL</sequence>
<dbReference type="Pfam" id="PF20431">
    <property type="entry name" value="E_motif"/>
    <property type="match status" value="1"/>
</dbReference>
<dbReference type="SUPFAM" id="SSF48452">
    <property type="entry name" value="TPR-like"/>
    <property type="match status" value="1"/>
</dbReference>
<dbReference type="PANTHER" id="PTHR47926:SF406">
    <property type="entry name" value="REPEAT (PPR) SUPERFAMILY PROTEIN, PUTATIVE-RELATED"/>
    <property type="match status" value="1"/>
</dbReference>
<reference evidence="3" key="1">
    <citation type="journal article" date="2017" name="Gigascience">
        <title>The genome draft of coconut (Cocos nucifera).</title>
        <authorList>
            <person name="Xiao Y."/>
            <person name="Xu P."/>
            <person name="Fan H."/>
            <person name="Baudouin L."/>
            <person name="Xia W."/>
            <person name="Bocs S."/>
            <person name="Xu J."/>
            <person name="Li Q."/>
            <person name="Guo A."/>
            <person name="Zhou L."/>
            <person name="Li J."/>
            <person name="Wu Y."/>
            <person name="Ma Z."/>
            <person name="Armero A."/>
            <person name="Issali A.E."/>
            <person name="Liu N."/>
            <person name="Peng M."/>
            <person name="Yang Y."/>
        </authorList>
    </citation>
    <scope>NUCLEOTIDE SEQUENCE</scope>
    <source>
        <tissue evidence="3">Spear leaf of Hainan Tall coconut</tissue>
    </source>
</reference>
<feature type="repeat" description="PPR" evidence="2">
    <location>
        <begin position="71"/>
        <end position="105"/>
    </location>
</feature>
<name>A0A8K0N9Y6_COCNU</name>
<feature type="repeat" description="PPR" evidence="2">
    <location>
        <begin position="475"/>
        <end position="509"/>
    </location>
</feature>
<evidence type="ECO:0000313" key="3">
    <source>
        <dbReference type="EMBL" id="KAG1364327.1"/>
    </source>
</evidence>
<protein>
    <submittedName>
        <fullName evidence="3">Pentatricopeptide repeat-containing protein, mitochondrial</fullName>
    </submittedName>
</protein>
<proteinExistence type="predicted"/>
<feature type="repeat" description="PPR" evidence="2">
    <location>
        <begin position="444"/>
        <end position="474"/>
    </location>
</feature>
<dbReference type="AlphaFoldDB" id="A0A8K0N9Y6"/>
<dbReference type="OrthoDB" id="185373at2759"/>
<dbReference type="FunFam" id="1.25.40.10:FF:000031">
    <property type="entry name" value="Pentatricopeptide repeat-containing protein mitochondrial"/>
    <property type="match status" value="1"/>
</dbReference>
<feature type="repeat" description="PPR" evidence="2">
    <location>
        <begin position="172"/>
        <end position="206"/>
    </location>
</feature>
<keyword evidence="1" id="KW-0677">Repeat</keyword>
<dbReference type="FunFam" id="1.25.40.10:FF:000669">
    <property type="entry name" value="Pentatricopeptide repeat-containing protein At4g33990"/>
    <property type="match status" value="1"/>
</dbReference>
<dbReference type="Gene3D" id="1.25.40.10">
    <property type="entry name" value="Tetratricopeptide repeat domain"/>
    <property type="match status" value="6"/>
</dbReference>
<feature type="repeat" description="PPR" evidence="2">
    <location>
        <begin position="40"/>
        <end position="70"/>
    </location>
</feature>
<feature type="repeat" description="PPR" evidence="2">
    <location>
        <begin position="545"/>
        <end position="575"/>
    </location>
</feature>